<organism evidence="4 5">
    <name type="scientific">Rhynchospora tenuis</name>
    <dbReference type="NCBI Taxonomy" id="198213"/>
    <lineage>
        <taxon>Eukaryota</taxon>
        <taxon>Viridiplantae</taxon>
        <taxon>Streptophyta</taxon>
        <taxon>Embryophyta</taxon>
        <taxon>Tracheophyta</taxon>
        <taxon>Spermatophyta</taxon>
        <taxon>Magnoliopsida</taxon>
        <taxon>Liliopsida</taxon>
        <taxon>Poales</taxon>
        <taxon>Cyperaceae</taxon>
        <taxon>Cyperoideae</taxon>
        <taxon>Rhynchosporeae</taxon>
        <taxon>Rhynchospora</taxon>
    </lineage>
</organism>
<feature type="region of interest" description="Leucine repeat II (LRII)" evidence="3">
    <location>
        <begin position="279"/>
        <end position="311"/>
    </location>
</feature>
<gene>
    <name evidence="4" type="ORF">LUZ61_014770</name>
</gene>
<comment type="caution">
    <text evidence="3">Lacks conserved residue(s) required for the propagation of feature annotation.</text>
</comment>
<dbReference type="AlphaFoldDB" id="A0AAD5WBN1"/>
<feature type="region of interest" description="SAW" evidence="3">
    <location>
        <begin position="417"/>
        <end position="491"/>
    </location>
</feature>
<evidence type="ECO:0000313" key="4">
    <source>
        <dbReference type="EMBL" id="KAJ3685606.1"/>
    </source>
</evidence>
<feature type="short sequence motif" description="VHIID" evidence="3">
    <location>
        <begin position="229"/>
        <end position="233"/>
    </location>
</feature>
<evidence type="ECO:0000256" key="1">
    <source>
        <dbReference type="ARBA" id="ARBA00023015"/>
    </source>
</evidence>
<dbReference type="InterPro" id="IPR005202">
    <property type="entry name" value="TF_GRAS"/>
</dbReference>
<comment type="similarity">
    <text evidence="3">Belongs to the GRAS family.</text>
</comment>
<protein>
    <submittedName>
        <fullName evidence="4">Uncharacterized protein</fullName>
    </submittedName>
</protein>
<keyword evidence="1" id="KW-0805">Transcription regulation</keyword>
<evidence type="ECO:0000313" key="5">
    <source>
        <dbReference type="Proteomes" id="UP001210211"/>
    </source>
</evidence>
<proteinExistence type="inferred from homology"/>
<evidence type="ECO:0000256" key="3">
    <source>
        <dbReference type="PROSITE-ProRule" id="PRU01191"/>
    </source>
</evidence>
<keyword evidence="2" id="KW-0804">Transcription</keyword>
<evidence type="ECO:0000256" key="2">
    <source>
        <dbReference type="ARBA" id="ARBA00023163"/>
    </source>
</evidence>
<feature type="region of interest" description="VHIID" evidence="3">
    <location>
        <begin position="198"/>
        <end position="263"/>
    </location>
</feature>
<name>A0AAD5WBN1_9POAL</name>
<dbReference type="PANTHER" id="PTHR31636">
    <property type="entry name" value="OSJNBA0084A10.13 PROTEIN-RELATED"/>
    <property type="match status" value="1"/>
</dbReference>
<dbReference type="PROSITE" id="PS50985">
    <property type="entry name" value="GRAS"/>
    <property type="match status" value="1"/>
</dbReference>
<dbReference type="EMBL" id="JAMRDG010000002">
    <property type="protein sequence ID" value="KAJ3685606.1"/>
    <property type="molecule type" value="Genomic_DNA"/>
</dbReference>
<accession>A0AAD5WBN1</accession>
<sequence length="491" mass="54824">MAQDYNPQCSDCLCCSHPTVLIRNSPTVPEENNPNRYALNLTRFQTPSLSASQQDCQTDSIYTSSSVSCVSEDLHDLKHTLLEIEKAMLGPDPDETTNYPLAADPGNKWMQMMEIVAGGLKQTLLACARAVADGDNDMTSLLMSELGQMVSVYGEPLQRLGAYMLEGLVARHASSGSFIYNSLKCKEPPPGSDMLTYMRIIYELCPYIKFAYLSANGTIMEAMRGENQIHIIDFQIAQGTQWMGLIQSLGALPGGPPHLKITGIDDPANAYARGGDLSIVGRRLSQIAESCKVPFDFHPVEVPACEVQIEHLGVKQGEAVAVNFILQLHHIPDESVDVVNHRDRILRMVKSLSPKVVTILEQESNTNTAPFFQRFAETLDYYNAMFESIDVTLPRENKDRTRVEQHCLAKEIVNVIACEGAERVERHEPFGKWRSRLSMAGFSPVPLSPTIHTSVRSLLLKYHRNYRCEERDGALFLGWKNRDLVVSCAWK</sequence>
<dbReference type="Proteomes" id="UP001210211">
    <property type="component" value="Unassembled WGS sequence"/>
</dbReference>
<keyword evidence="5" id="KW-1185">Reference proteome</keyword>
<comment type="caution">
    <text evidence="4">The sequence shown here is derived from an EMBL/GenBank/DDBJ whole genome shotgun (WGS) entry which is preliminary data.</text>
</comment>
<reference evidence="4 5" key="1">
    <citation type="journal article" date="2022" name="Cell">
        <title>Repeat-based holocentromeres influence genome architecture and karyotype evolution.</title>
        <authorList>
            <person name="Hofstatter P.G."/>
            <person name="Thangavel G."/>
            <person name="Lux T."/>
            <person name="Neumann P."/>
            <person name="Vondrak T."/>
            <person name="Novak P."/>
            <person name="Zhang M."/>
            <person name="Costa L."/>
            <person name="Castellani M."/>
            <person name="Scott A."/>
            <person name="Toegelov H."/>
            <person name="Fuchs J."/>
            <person name="Mata-Sucre Y."/>
            <person name="Dias Y."/>
            <person name="Vanzela A.L.L."/>
            <person name="Huettel B."/>
            <person name="Almeida C.C.S."/>
            <person name="Simkova H."/>
            <person name="Souza G."/>
            <person name="Pedrosa-Harand A."/>
            <person name="Macas J."/>
            <person name="Mayer K.F.X."/>
            <person name="Houben A."/>
            <person name="Marques A."/>
        </authorList>
    </citation>
    <scope>NUCLEOTIDE SEQUENCE [LARGE SCALE GENOMIC DNA]</scope>
    <source>
        <strain evidence="4">RhyTen1mFocal</strain>
    </source>
</reference>
<dbReference type="Pfam" id="PF03514">
    <property type="entry name" value="GRAS"/>
    <property type="match status" value="1"/>
</dbReference>